<accession>A0A9N9WP85</accession>
<reference evidence="2" key="1">
    <citation type="submission" date="2022-01" db="EMBL/GenBank/DDBJ databases">
        <authorList>
            <person name="King R."/>
        </authorList>
    </citation>
    <scope>NUCLEOTIDE SEQUENCE</scope>
</reference>
<sequence length="277" mass="31658">MNKILFTLLHIIFVVYGNPVKRDGVSYKLTSGEFKSFDEIPVMIIKLIPSSESTSEDLEHEIPIEFPFQIARSIDEILNFNRNSLKTEKPSNEDTATCPNTDIVFNTEASTQDTNKFENLNSILNKRKQRDDKTFTNVNKADQSVSEASVSMSNSESSISSDRKMLKELSKHRKQNMEKVFENNKKIIQNEISRSSKENENLFEETFILEKVNGEPVKETLTIAKMDDTVVQELGLASKDGTEEEIENLETISKSEESLVPFNSRILDILMNPFRIF</sequence>
<gene>
    <name evidence="2" type="ORF">CHIRRI_LOCUS2604</name>
</gene>
<evidence type="ECO:0000313" key="3">
    <source>
        <dbReference type="Proteomes" id="UP001153620"/>
    </source>
</evidence>
<dbReference type="Proteomes" id="UP001153620">
    <property type="component" value="Chromosome 1"/>
</dbReference>
<reference evidence="2" key="2">
    <citation type="submission" date="2022-10" db="EMBL/GenBank/DDBJ databases">
        <authorList>
            <consortium name="ENA_rothamsted_submissions"/>
            <consortium name="culmorum"/>
            <person name="King R."/>
        </authorList>
    </citation>
    <scope>NUCLEOTIDE SEQUENCE</scope>
</reference>
<dbReference type="EMBL" id="OU895877">
    <property type="protein sequence ID" value="CAG9799639.1"/>
    <property type="molecule type" value="Genomic_DNA"/>
</dbReference>
<dbReference type="AlphaFoldDB" id="A0A9N9WP85"/>
<feature type="chain" id="PRO_5040354800" evidence="1">
    <location>
        <begin position="18"/>
        <end position="277"/>
    </location>
</feature>
<organism evidence="2 3">
    <name type="scientific">Chironomus riparius</name>
    <dbReference type="NCBI Taxonomy" id="315576"/>
    <lineage>
        <taxon>Eukaryota</taxon>
        <taxon>Metazoa</taxon>
        <taxon>Ecdysozoa</taxon>
        <taxon>Arthropoda</taxon>
        <taxon>Hexapoda</taxon>
        <taxon>Insecta</taxon>
        <taxon>Pterygota</taxon>
        <taxon>Neoptera</taxon>
        <taxon>Endopterygota</taxon>
        <taxon>Diptera</taxon>
        <taxon>Nematocera</taxon>
        <taxon>Chironomoidea</taxon>
        <taxon>Chironomidae</taxon>
        <taxon>Chironominae</taxon>
        <taxon>Chironomus</taxon>
    </lineage>
</organism>
<evidence type="ECO:0000313" key="2">
    <source>
        <dbReference type="EMBL" id="CAG9799639.1"/>
    </source>
</evidence>
<keyword evidence="1" id="KW-0732">Signal</keyword>
<keyword evidence="3" id="KW-1185">Reference proteome</keyword>
<feature type="signal peptide" evidence="1">
    <location>
        <begin position="1"/>
        <end position="17"/>
    </location>
</feature>
<protein>
    <submittedName>
        <fullName evidence="2">Uncharacterized protein</fullName>
    </submittedName>
</protein>
<proteinExistence type="predicted"/>
<name>A0A9N9WP85_9DIPT</name>
<evidence type="ECO:0000256" key="1">
    <source>
        <dbReference type="SAM" id="SignalP"/>
    </source>
</evidence>